<dbReference type="CDD" id="cd00833">
    <property type="entry name" value="PKS"/>
    <property type="match status" value="1"/>
</dbReference>
<dbReference type="Gene3D" id="3.40.47.10">
    <property type="match status" value="1"/>
</dbReference>
<dbReference type="CDD" id="cd19531">
    <property type="entry name" value="LCL_NRPS-like"/>
    <property type="match status" value="1"/>
</dbReference>
<dbReference type="InterPro" id="IPR009081">
    <property type="entry name" value="PP-bd_ACP"/>
</dbReference>
<dbReference type="GO" id="GO:0006633">
    <property type="term" value="P:fatty acid biosynthetic process"/>
    <property type="evidence" value="ECO:0007669"/>
    <property type="project" value="InterPro"/>
</dbReference>
<dbReference type="SMART" id="SM00825">
    <property type="entry name" value="PKS_KS"/>
    <property type="match status" value="1"/>
</dbReference>
<comment type="cofactor">
    <cofactor evidence="1">
        <name>pantetheine 4'-phosphate</name>
        <dbReference type="ChEBI" id="CHEBI:47942"/>
    </cofactor>
</comment>
<dbReference type="GO" id="GO:0005737">
    <property type="term" value="C:cytoplasm"/>
    <property type="evidence" value="ECO:0007669"/>
    <property type="project" value="TreeGrafter"/>
</dbReference>
<evidence type="ECO:0000259" key="5">
    <source>
        <dbReference type="PROSITE" id="PS50075"/>
    </source>
</evidence>
<dbReference type="Pfam" id="PF00109">
    <property type="entry name" value="ketoacyl-synt"/>
    <property type="match status" value="1"/>
</dbReference>
<evidence type="ECO:0000256" key="1">
    <source>
        <dbReference type="ARBA" id="ARBA00001957"/>
    </source>
</evidence>
<dbReference type="Gene3D" id="3.30.559.30">
    <property type="entry name" value="Nonribosomal peptide synthetase, condensation domain"/>
    <property type="match status" value="1"/>
</dbReference>
<feature type="domain" description="Carrier" evidence="5">
    <location>
        <begin position="744"/>
        <end position="819"/>
    </location>
</feature>
<keyword evidence="2" id="KW-0596">Phosphopantetheine</keyword>
<dbReference type="InterPro" id="IPR018201">
    <property type="entry name" value="Ketoacyl_synth_AS"/>
</dbReference>
<dbReference type="FunFam" id="1.10.1200.10:FF:000005">
    <property type="entry name" value="Nonribosomal peptide synthetase 1"/>
    <property type="match status" value="1"/>
</dbReference>
<dbReference type="PANTHER" id="PTHR43775">
    <property type="entry name" value="FATTY ACID SYNTHASE"/>
    <property type="match status" value="1"/>
</dbReference>
<dbReference type="PROSITE" id="PS52004">
    <property type="entry name" value="KS3_2"/>
    <property type="match status" value="1"/>
</dbReference>
<dbReference type="InterPro" id="IPR016039">
    <property type="entry name" value="Thiolase-like"/>
</dbReference>
<dbReference type="Gene3D" id="3.30.559.10">
    <property type="entry name" value="Chloramphenicol acetyltransferase-like domain"/>
    <property type="match status" value="1"/>
</dbReference>
<keyword evidence="4" id="KW-0808">Transferase</keyword>
<dbReference type="Pfam" id="PF22621">
    <property type="entry name" value="CurL-like_PKS_C"/>
    <property type="match status" value="1"/>
</dbReference>
<dbReference type="PANTHER" id="PTHR43775:SF37">
    <property type="entry name" value="SI:DKEY-61P9.11"/>
    <property type="match status" value="1"/>
</dbReference>
<dbReference type="PROSITE" id="PS50075">
    <property type="entry name" value="CARRIER"/>
    <property type="match status" value="1"/>
</dbReference>
<dbReference type="Proteomes" id="UP000281028">
    <property type="component" value="Unassembled WGS sequence"/>
</dbReference>
<dbReference type="Gene3D" id="1.10.1240.100">
    <property type="match status" value="1"/>
</dbReference>
<dbReference type="Pfam" id="PF02801">
    <property type="entry name" value="Ketoacyl-synt_C"/>
    <property type="match status" value="1"/>
</dbReference>
<name>A0A9Q5GT08_9BACT</name>
<dbReference type="InterPro" id="IPR023213">
    <property type="entry name" value="CAT-like_dom_sf"/>
</dbReference>
<dbReference type="GO" id="GO:0004312">
    <property type="term" value="F:fatty acid synthase activity"/>
    <property type="evidence" value="ECO:0007669"/>
    <property type="project" value="TreeGrafter"/>
</dbReference>
<dbReference type="InterPro" id="IPR050091">
    <property type="entry name" value="PKS_NRPS_Biosynth_Enz"/>
</dbReference>
<evidence type="ECO:0000313" key="7">
    <source>
        <dbReference type="EMBL" id="NSL87274.1"/>
    </source>
</evidence>
<dbReference type="InterPro" id="IPR006162">
    <property type="entry name" value="Ppantetheine_attach_site"/>
</dbReference>
<dbReference type="GO" id="GO:0071770">
    <property type="term" value="P:DIM/DIP cell wall layer assembly"/>
    <property type="evidence" value="ECO:0007669"/>
    <property type="project" value="TreeGrafter"/>
</dbReference>
<evidence type="ECO:0008006" key="9">
    <source>
        <dbReference type="Google" id="ProtNLM"/>
    </source>
</evidence>
<keyword evidence="8" id="KW-1185">Reference proteome</keyword>
<evidence type="ECO:0000313" key="8">
    <source>
        <dbReference type="Proteomes" id="UP000281028"/>
    </source>
</evidence>
<dbReference type="AlphaFoldDB" id="A0A9Q5GT08"/>
<evidence type="ECO:0000256" key="3">
    <source>
        <dbReference type="ARBA" id="ARBA00022553"/>
    </source>
</evidence>
<dbReference type="EMBL" id="RIAR02000001">
    <property type="protein sequence ID" value="NSL87274.1"/>
    <property type="molecule type" value="Genomic_DNA"/>
</dbReference>
<dbReference type="Pfam" id="PF00550">
    <property type="entry name" value="PP-binding"/>
    <property type="match status" value="1"/>
</dbReference>
<dbReference type="SUPFAM" id="SSF52777">
    <property type="entry name" value="CoA-dependent acyltransferases"/>
    <property type="match status" value="2"/>
</dbReference>
<evidence type="ECO:0000256" key="4">
    <source>
        <dbReference type="ARBA" id="ARBA00022679"/>
    </source>
</evidence>
<keyword evidence="3" id="KW-0597">Phosphoprotein</keyword>
<dbReference type="SUPFAM" id="SSF53901">
    <property type="entry name" value="Thiolase-like"/>
    <property type="match status" value="1"/>
</dbReference>
<feature type="domain" description="Ketosynthase family 3 (KS3)" evidence="6">
    <location>
        <begin position="1"/>
        <end position="414"/>
    </location>
</feature>
<dbReference type="InterPro" id="IPR036736">
    <property type="entry name" value="ACP-like_sf"/>
</dbReference>
<dbReference type="GO" id="GO:0005886">
    <property type="term" value="C:plasma membrane"/>
    <property type="evidence" value="ECO:0007669"/>
    <property type="project" value="TreeGrafter"/>
</dbReference>
<dbReference type="InterPro" id="IPR014031">
    <property type="entry name" value="Ketoacyl_synth_C"/>
</dbReference>
<accession>A0A9Q5GT08</accession>
<dbReference type="Gene3D" id="1.10.1200.10">
    <property type="entry name" value="ACP-like"/>
    <property type="match status" value="1"/>
</dbReference>
<protein>
    <recommendedName>
        <fullName evidence="9">Carrier domain-containing protein</fullName>
    </recommendedName>
</protein>
<dbReference type="Pfam" id="PF00668">
    <property type="entry name" value="Condensation"/>
    <property type="match status" value="1"/>
</dbReference>
<comment type="caution">
    <text evidence="7">The sequence shown here is derived from an EMBL/GenBank/DDBJ whole genome shotgun (WGS) entry which is preliminary data.</text>
</comment>
<dbReference type="InterPro" id="IPR020841">
    <property type="entry name" value="PKS_Beta-ketoAc_synthase_dom"/>
</dbReference>
<evidence type="ECO:0000256" key="2">
    <source>
        <dbReference type="ARBA" id="ARBA00022450"/>
    </source>
</evidence>
<dbReference type="SUPFAM" id="SSF47336">
    <property type="entry name" value="ACP-like"/>
    <property type="match status" value="1"/>
</dbReference>
<sequence>MKDIAIIGMAGRFPEAGNIAELRRNLTAGRDSVREFSAERRSATTMAPGKSFMEIGYLEDIDKFDYRFFNISRAEAEYMDPHQRLLLEVVYETIDSSGYAADYLHGTDTAVFIGDTEQEYAQLAERFDPTIITGNTNATTAGRIARFFNFRGNALMLDTACSSSLLAVHMACNELHSGDACYALACGVRLILFPEEKTGNPDLGIMSRDGKTRSFAADADGAGAGEAVGCVLLKPLDKALADNDIIYAIIKGSAANQDAQLSGSLTAPSSQAQSEVIRKVWTKAGIAPASVSYIEAHGSGTKLGDPIEISGIDIAFRGHTAEKHSCAVSSIKSNIGHTGSAAGISGLIKAVLSLQHKELYPSVHFHQPNPFIDFKNSVTYVNAAYTAWDAPFPRRAGVSSFGLSGTNCHILLEEAPATGSQDEDTGMHIFSFSARTEKSLQTYLHKFGSYLSEPGSAALPDISYTLSTGRNHYPYRVSLIADSKASLWRQLSAAAITTVKEPVKKIIFLFSGDAVVSTQLLTEITGAYPEIKKYADECAPYYTTATDAIRRFVLQYALYRFAEERGLITSDLLGVGTGDLVVAVALQELTLEEALQQCNSADTTFSSLEQKLTGLIERETADSRVLFLELGPEGCLSAGLRTINYPDKAFLYQVACVNTSPLEIAQTLYLQQFEADWQKYAAAEKGRKAILPAYQFEKLRCWLRELLPQENILPDVTAPVAPAQPTAMSSATTDPAVVQAILRDDWTPTEKKIAAIWIDVLKLESLSLQDDFFRLGGHSLMATRVISIIEKEFGLKLIFKDIFAFATVKTLAASVDELVANGTKRITYKAIRPAAPQEHYPLAEAQLRLWLIQQNYSDTLVYNLPAVWQLDGAPDFGRLEAAFQALCDRHESLRTSFHEKNATPVQVIQPAVQFKLQAINSHESPEAIRDAFVQPFDLTQAPLLRAGVATLSDNRHLLLFDMHHIISDGLSLGVLLSELIQLYHRQTPSPLKIQYKDFVMWQHELFNNGALAAPEQFWLQQLSGNLPVLQLPLDKPRGTVQAFAGAKLHFDIPAEVVQQVQALSASTGTTPFMVLLAAYNIMLHKYSGQEEIIVGSPIAGRSHSDLDNVIGMFVNTLVLRNKPAADKTFMQFLAEVKENSLNAYEHQDYPFARLVEKLNPVTEPSRNPLFDAVFVLQNIDIPAMRLDNITVTPYPLNTATAQFDLTMEVNEKAGNWPVKLEYNTMLFEEESILLIKERFMALLQDILQHPAYHIHEFSFTLPEENTQEADDLNFAFNF</sequence>
<gene>
    <name evidence="7" type="ORF">ECE50_010565</name>
</gene>
<proteinExistence type="predicted"/>
<reference evidence="7" key="1">
    <citation type="submission" date="2020-05" db="EMBL/GenBank/DDBJ databases">
        <title>Chitinophaga laudate sp. nov., isolated from a tropical peat swamp.</title>
        <authorList>
            <person name="Goh C.B.S."/>
            <person name="Lee M.S."/>
            <person name="Parimannan S."/>
            <person name="Pasbakhsh P."/>
            <person name="Yule C.M."/>
            <person name="Rajandas H."/>
            <person name="Loke S."/>
            <person name="Croft L."/>
            <person name="Tan J.B.L."/>
        </authorList>
    </citation>
    <scope>NUCLEOTIDE SEQUENCE</scope>
    <source>
        <strain evidence="7">Mgbs1</strain>
    </source>
</reference>
<dbReference type="PROSITE" id="PS00606">
    <property type="entry name" value="KS3_1"/>
    <property type="match status" value="1"/>
</dbReference>
<dbReference type="InterPro" id="IPR014030">
    <property type="entry name" value="Ketoacyl_synth_N"/>
</dbReference>
<evidence type="ECO:0000259" key="6">
    <source>
        <dbReference type="PROSITE" id="PS52004"/>
    </source>
</evidence>
<dbReference type="PROSITE" id="PS00012">
    <property type="entry name" value="PHOSPHOPANTETHEINE"/>
    <property type="match status" value="1"/>
</dbReference>
<dbReference type="InterPro" id="IPR001242">
    <property type="entry name" value="Condensation_dom"/>
</dbReference>
<organism evidence="7 8">
    <name type="scientific">Chitinophaga solisilvae</name>
    <dbReference type="NCBI Taxonomy" id="1233460"/>
    <lineage>
        <taxon>Bacteria</taxon>
        <taxon>Pseudomonadati</taxon>
        <taxon>Bacteroidota</taxon>
        <taxon>Chitinophagia</taxon>
        <taxon>Chitinophagales</taxon>
        <taxon>Chitinophagaceae</taxon>
        <taxon>Chitinophaga</taxon>
    </lineage>
</organism>
<dbReference type="GO" id="GO:0004315">
    <property type="term" value="F:3-oxoacyl-[acyl-carrier-protein] synthase activity"/>
    <property type="evidence" value="ECO:0007669"/>
    <property type="project" value="InterPro"/>
</dbReference>